<dbReference type="OrthoDB" id="5150797at2759"/>
<reference evidence="1 2" key="1">
    <citation type="journal article" date="2020" name="G3 (Bethesda)">
        <title>Genetic Underpinnings of Host Manipulation by Ophiocordyceps as Revealed by Comparative Transcriptomics.</title>
        <authorList>
            <person name="Will I."/>
            <person name="Das B."/>
            <person name="Trinh T."/>
            <person name="Brachmann A."/>
            <person name="Ohm R.A."/>
            <person name="de Bekker C."/>
        </authorList>
    </citation>
    <scope>NUCLEOTIDE SEQUENCE [LARGE SCALE GENOMIC DNA]</scope>
    <source>
        <strain evidence="1 2">EC05</strain>
    </source>
</reference>
<proteinExistence type="predicted"/>
<evidence type="ECO:0000313" key="2">
    <source>
        <dbReference type="Proteomes" id="UP000562929"/>
    </source>
</evidence>
<sequence>MYSNRKDRFAHGLWTTHGNPTLPVSRDYNANHSPIYDFGLVGMQTDDTLVIGTDKFCEKEEAVVVDRGF</sequence>
<keyword evidence="2" id="KW-1185">Reference proteome</keyword>
<comment type="caution">
    <text evidence="1">The sequence shown here is derived from an EMBL/GenBank/DDBJ whole genome shotgun (WGS) entry which is preliminary data.</text>
</comment>
<gene>
    <name evidence="1" type="ORF">GQ602_001907</name>
</gene>
<evidence type="ECO:0000313" key="1">
    <source>
        <dbReference type="EMBL" id="KAF4591608.1"/>
    </source>
</evidence>
<accession>A0A8H4Q9F5</accession>
<protein>
    <submittedName>
        <fullName evidence="1">Uncharacterized protein</fullName>
    </submittedName>
</protein>
<organism evidence="1 2">
    <name type="scientific">Ophiocordyceps camponoti-floridani</name>
    <dbReference type="NCBI Taxonomy" id="2030778"/>
    <lineage>
        <taxon>Eukaryota</taxon>
        <taxon>Fungi</taxon>
        <taxon>Dikarya</taxon>
        <taxon>Ascomycota</taxon>
        <taxon>Pezizomycotina</taxon>
        <taxon>Sordariomycetes</taxon>
        <taxon>Hypocreomycetidae</taxon>
        <taxon>Hypocreales</taxon>
        <taxon>Ophiocordycipitaceae</taxon>
        <taxon>Ophiocordyceps</taxon>
    </lineage>
</organism>
<dbReference type="EMBL" id="JAACLJ010000002">
    <property type="protein sequence ID" value="KAF4591608.1"/>
    <property type="molecule type" value="Genomic_DNA"/>
</dbReference>
<dbReference type="AlphaFoldDB" id="A0A8H4Q9F5"/>
<name>A0A8H4Q9F5_9HYPO</name>
<dbReference type="Proteomes" id="UP000562929">
    <property type="component" value="Unassembled WGS sequence"/>
</dbReference>